<dbReference type="RefSeq" id="WP_057725820.1">
    <property type="nucleotide sequence ID" value="NZ_JYLM01000013.1"/>
</dbReference>
<evidence type="ECO:0000256" key="1">
    <source>
        <dbReference type="ARBA" id="ARBA00004141"/>
    </source>
</evidence>
<evidence type="ECO:0000256" key="3">
    <source>
        <dbReference type="ARBA" id="ARBA00022692"/>
    </source>
</evidence>
<feature type="transmembrane region" description="Helical" evidence="6">
    <location>
        <begin position="94"/>
        <end position="116"/>
    </location>
</feature>
<comment type="subcellular location">
    <subcellularLocation>
        <location evidence="6">Cell membrane</location>
        <topology evidence="6">Multi-pass membrane protein</topology>
    </subcellularLocation>
    <subcellularLocation>
        <location evidence="1">Membrane</location>
        <topology evidence="1">Multi-pass membrane protein</topology>
    </subcellularLocation>
</comment>
<evidence type="ECO:0000313" key="8">
    <source>
        <dbReference type="Proteomes" id="UP000183653"/>
    </source>
</evidence>
<evidence type="ECO:0000256" key="2">
    <source>
        <dbReference type="ARBA" id="ARBA00009142"/>
    </source>
</evidence>
<feature type="transmembrane region" description="Helical" evidence="6">
    <location>
        <begin position="162"/>
        <end position="181"/>
    </location>
</feature>
<accession>A0A1H2HBU8</accession>
<feature type="transmembrane region" description="Helical" evidence="6">
    <location>
        <begin position="34"/>
        <end position="56"/>
    </location>
</feature>
<feature type="transmembrane region" description="Helical" evidence="6">
    <location>
        <begin position="68"/>
        <end position="88"/>
    </location>
</feature>
<keyword evidence="3 6" id="KW-0812">Transmembrane</keyword>
<gene>
    <name evidence="7" type="ORF">SAMN04490197_4623</name>
</gene>
<comment type="similarity">
    <text evidence="2 6">Belongs to the 4-toluene sulfonate uptake permease (TSUP) (TC 2.A.102) family.</text>
</comment>
<dbReference type="AlphaFoldDB" id="A0A1H2HBU8"/>
<proteinExistence type="inferred from homology"/>
<name>A0A1H2HBU8_9PSED</name>
<dbReference type="Proteomes" id="UP000183653">
    <property type="component" value="Chromosome I"/>
</dbReference>
<feature type="transmembrane region" description="Helical" evidence="6">
    <location>
        <begin position="218"/>
        <end position="238"/>
    </location>
</feature>
<dbReference type="EMBL" id="LT629782">
    <property type="protein sequence ID" value="SDU29276.1"/>
    <property type="molecule type" value="Genomic_DNA"/>
</dbReference>
<evidence type="ECO:0000256" key="4">
    <source>
        <dbReference type="ARBA" id="ARBA00022989"/>
    </source>
</evidence>
<organism evidence="7 8">
    <name type="scientific">Pseudomonas orientalis</name>
    <dbReference type="NCBI Taxonomy" id="76758"/>
    <lineage>
        <taxon>Bacteria</taxon>
        <taxon>Pseudomonadati</taxon>
        <taxon>Pseudomonadota</taxon>
        <taxon>Gammaproteobacteria</taxon>
        <taxon>Pseudomonadales</taxon>
        <taxon>Pseudomonadaceae</taxon>
        <taxon>Pseudomonas</taxon>
    </lineage>
</organism>
<dbReference type="InterPro" id="IPR002781">
    <property type="entry name" value="TM_pro_TauE-like"/>
</dbReference>
<reference evidence="7 8" key="1">
    <citation type="submission" date="2016-10" db="EMBL/GenBank/DDBJ databases">
        <authorList>
            <person name="Varghese N."/>
            <person name="Submissions S."/>
        </authorList>
    </citation>
    <scope>NUCLEOTIDE SEQUENCE [LARGE SCALE GENOMIC DNA]</scope>
    <source>
        <strain evidence="7 8">BS2775</strain>
    </source>
</reference>
<evidence type="ECO:0000256" key="5">
    <source>
        <dbReference type="ARBA" id="ARBA00023136"/>
    </source>
</evidence>
<sequence length="246" mass="26839">MYVVLVVCLLAVVQSLFGVGLLLFGTPTLLLMGLSFQEALQVLLPASLTLSILQLWADGMNDTVKPSLAIWPLPGLAIGLWIALESGFDIKLELIAAILLVISATLRLSGGVSLRVRALMRRSNRVAMAIIGLVHGLTNLGGSLLTDYASTCEEDKKRCRQFIAFGYAIFAFTQIVLITIFKGYSTWSITSLGYAVLGGVIYMALGRHVFFKFSQQRYSVALSIFMLCCASVLTAKYFQLFPTVHS</sequence>
<evidence type="ECO:0000256" key="6">
    <source>
        <dbReference type="RuleBase" id="RU363041"/>
    </source>
</evidence>
<feature type="transmembrane region" description="Helical" evidence="6">
    <location>
        <begin position="187"/>
        <end position="206"/>
    </location>
</feature>
<keyword evidence="8" id="KW-1185">Reference proteome</keyword>
<evidence type="ECO:0000313" key="7">
    <source>
        <dbReference type="EMBL" id="SDU29276.1"/>
    </source>
</evidence>
<keyword evidence="5 6" id="KW-0472">Membrane</keyword>
<dbReference type="OrthoDB" id="5566440at2"/>
<keyword evidence="6" id="KW-1003">Cell membrane</keyword>
<protein>
    <recommendedName>
        <fullName evidence="6">Probable membrane transporter protein</fullName>
    </recommendedName>
</protein>
<keyword evidence="4 6" id="KW-1133">Transmembrane helix</keyword>
<dbReference type="Pfam" id="PF01925">
    <property type="entry name" value="TauE"/>
    <property type="match status" value="1"/>
</dbReference>
<dbReference type="GO" id="GO:0005886">
    <property type="term" value="C:plasma membrane"/>
    <property type="evidence" value="ECO:0007669"/>
    <property type="project" value="UniProtKB-SubCell"/>
</dbReference>